<evidence type="ECO:0000313" key="3">
    <source>
        <dbReference type="Proteomes" id="UP000887116"/>
    </source>
</evidence>
<sequence>MYPRRVPKSLSSSEDSQVGSIIEDSMSVERETPYGNVSTTTIAKEDETLGGDYVIEDAALFGDKATEEATVILKFSETVAEAESVTHTVDADIKVVGAEDLTTRTKTTESLNQETSKFIKTESTTNLDFEKTDRRINRPERRNELDALNNDSNSQGNNDITNTEKGSSEIQKIFDYTNKFVSHEKDKQLDAKNTVAETDEKRIVLRQDNQMRENWKSRFQGPWVPRNWTNDIKTSGVKSVLPDQRNKTEVETFGLWTKAERLGKNGPKTDRSSKYKTEPERFKLPEDKTEAESPPKGRIKDERFRHPEDRIEAEIPSKDMTGAERFRHPEERTEAERPSKNRAEAERFRFPEDSTEAERFRLPENSTEAERFRSLEDRIKAERPSKGRTETERFRYPEDRTETERLRFLDDRTEAERFRRREDKMGAEIFRLPEDERSPTNRRESEGFGLPKNRTASERLPKNRMKAERSGLPTNRTAPEILPKNRTASESLPKNRTEAERLAKKTLKADNLKYSESEKLSKGQWEEACMKGSGSCLACRGISPYCHYNFRGKMCFYADVVHGNVIYECGIRFYTSGNDLEENTI</sequence>
<dbReference type="EMBL" id="BMAO01012046">
    <property type="protein sequence ID" value="GFQ78673.1"/>
    <property type="molecule type" value="Genomic_DNA"/>
</dbReference>
<gene>
    <name evidence="2" type="ORF">TNCT_444801</name>
</gene>
<keyword evidence="3" id="KW-1185">Reference proteome</keyword>
<feature type="compositionally biased region" description="Basic and acidic residues" evidence="1">
    <location>
        <begin position="129"/>
        <end position="145"/>
    </location>
</feature>
<dbReference type="OrthoDB" id="10531925at2759"/>
<accession>A0A8X6GB77</accession>
<evidence type="ECO:0000313" key="2">
    <source>
        <dbReference type="EMBL" id="GFQ78673.1"/>
    </source>
</evidence>
<feature type="region of interest" description="Disordered" evidence="1">
    <location>
        <begin position="434"/>
        <end position="479"/>
    </location>
</feature>
<dbReference type="AlphaFoldDB" id="A0A8X6GB77"/>
<feature type="region of interest" description="Disordered" evidence="1">
    <location>
        <begin position="129"/>
        <end position="166"/>
    </location>
</feature>
<protein>
    <submittedName>
        <fullName evidence="2">Uncharacterized protein</fullName>
    </submittedName>
</protein>
<feature type="compositionally biased region" description="Basic and acidic residues" evidence="1">
    <location>
        <begin position="455"/>
        <end position="469"/>
    </location>
</feature>
<feature type="compositionally biased region" description="Basic and acidic residues" evidence="1">
    <location>
        <begin position="434"/>
        <end position="446"/>
    </location>
</feature>
<feature type="region of interest" description="Disordered" evidence="1">
    <location>
        <begin position="261"/>
        <end position="400"/>
    </location>
</feature>
<comment type="caution">
    <text evidence="2">The sequence shown here is derived from an EMBL/GenBank/DDBJ whole genome shotgun (WGS) entry which is preliminary data.</text>
</comment>
<feature type="region of interest" description="Disordered" evidence="1">
    <location>
        <begin position="1"/>
        <end position="41"/>
    </location>
</feature>
<proteinExistence type="predicted"/>
<dbReference type="Proteomes" id="UP000887116">
    <property type="component" value="Unassembled WGS sequence"/>
</dbReference>
<organism evidence="2 3">
    <name type="scientific">Trichonephila clavata</name>
    <name type="common">Joro spider</name>
    <name type="synonym">Nephila clavata</name>
    <dbReference type="NCBI Taxonomy" id="2740835"/>
    <lineage>
        <taxon>Eukaryota</taxon>
        <taxon>Metazoa</taxon>
        <taxon>Ecdysozoa</taxon>
        <taxon>Arthropoda</taxon>
        <taxon>Chelicerata</taxon>
        <taxon>Arachnida</taxon>
        <taxon>Araneae</taxon>
        <taxon>Araneomorphae</taxon>
        <taxon>Entelegynae</taxon>
        <taxon>Araneoidea</taxon>
        <taxon>Nephilidae</taxon>
        <taxon>Trichonephila</taxon>
    </lineage>
</organism>
<reference evidence="2" key="1">
    <citation type="submission" date="2020-07" db="EMBL/GenBank/DDBJ databases">
        <title>Multicomponent nature underlies the extraordinary mechanical properties of spider dragline silk.</title>
        <authorList>
            <person name="Kono N."/>
            <person name="Nakamura H."/>
            <person name="Mori M."/>
            <person name="Yoshida Y."/>
            <person name="Ohtoshi R."/>
            <person name="Malay A.D."/>
            <person name="Moran D.A.P."/>
            <person name="Tomita M."/>
            <person name="Numata K."/>
            <person name="Arakawa K."/>
        </authorList>
    </citation>
    <scope>NUCLEOTIDE SEQUENCE</scope>
</reference>
<feature type="compositionally biased region" description="Polar residues" evidence="1">
    <location>
        <begin position="149"/>
        <end position="166"/>
    </location>
</feature>
<evidence type="ECO:0000256" key="1">
    <source>
        <dbReference type="SAM" id="MobiDB-lite"/>
    </source>
</evidence>
<feature type="compositionally biased region" description="Polar residues" evidence="1">
    <location>
        <begin position="9"/>
        <end position="19"/>
    </location>
</feature>
<name>A0A8X6GB77_TRICU</name>